<dbReference type="Proteomes" id="UP000605848">
    <property type="component" value="Unassembled WGS sequence"/>
</dbReference>
<organism evidence="1 2">
    <name type="scientific">Microvirga aerilata</name>
    <dbReference type="NCBI Taxonomy" id="670292"/>
    <lineage>
        <taxon>Bacteria</taxon>
        <taxon>Pseudomonadati</taxon>
        <taxon>Pseudomonadota</taxon>
        <taxon>Alphaproteobacteria</taxon>
        <taxon>Hyphomicrobiales</taxon>
        <taxon>Methylobacteriaceae</taxon>
        <taxon>Microvirga</taxon>
    </lineage>
</organism>
<evidence type="ECO:0000313" key="2">
    <source>
        <dbReference type="Proteomes" id="UP000605848"/>
    </source>
</evidence>
<proteinExistence type="predicted"/>
<gene>
    <name evidence="1" type="ORF">JKG68_23055</name>
</gene>
<accession>A0A936ZGM9</accession>
<reference evidence="1" key="1">
    <citation type="submission" date="2021-01" db="EMBL/GenBank/DDBJ databases">
        <title>Microvirga sp.</title>
        <authorList>
            <person name="Kim M.K."/>
        </authorList>
    </citation>
    <scope>NUCLEOTIDE SEQUENCE</scope>
    <source>
        <strain evidence="1">5420S-16</strain>
    </source>
</reference>
<protein>
    <submittedName>
        <fullName evidence="1">Uncharacterized protein</fullName>
    </submittedName>
</protein>
<sequence>MSSSANRPYSVSCESCTWRYSLNISRRILTTNPRRLFAITFTPTLTSQADFRSWRIQVRNVLDYRRRESRWWRDVGLWGWLNADGHIKGIASLGAILEDEFLHAFGRRWPTTLRAIDEKELRNEVYFSVRPSMIFNAGPHHGRYQHLKLAIEPAGKVRLTRALTEERCALNAEHDAMPVVL</sequence>
<dbReference type="AlphaFoldDB" id="A0A936ZGM9"/>
<name>A0A936ZGM9_9HYPH</name>
<comment type="caution">
    <text evidence="1">The sequence shown here is derived from an EMBL/GenBank/DDBJ whole genome shotgun (WGS) entry which is preliminary data.</text>
</comment>
<evidence type="ECO:0000313" key="1">
    <source>
        <dbReference type="EMBL" id="MBL0406827.1"/>
    </source>
</evidence>
<keyword evidence="2" id="KW-1185">Reference proteome</keyword>
<dbReference type="RefSeq" id="WP_202063688.1">
    <property type="nucleotide sequence ID" value="NZ_JAEQMY010000052.1"/>
</dbReference>
<dbReference type="EMBL" id="JAEQMY010000052">
    <property type="protein sequence ID" value="MBL0406827.1"/>
    <property type="molecule type" value="Genomic_DNA"/>
</dbReference>